<protein>
    <recommendedName>
        <fullName evidence="6">TF-B3 domain-containing protein</fullName>
    </recommendedName>
</protein>
<name>A0A835VL34_VANPL</name>
<dbReference type="SUPFAM" id="SSF101936">
    <property type="entry name" value="DNA-binding pseudobarrel domain"/>
    <property type="match status" value="2"/>
</dbReference>
<keyword evidence="4" id="KW-0804">Transcription</keyword>
<evidence type="ECO:0000256" key="5">
    <source>
        <dbReference type="ARBA" id="ARBA00023242"/>
    </source>
</evidence>
<keyword evidence="2" id="KW-0805">Transcription regulation</keyword>
<dbReference type="AlphaFoldDB" id="A0A835VL34"/>
<organism evidence="7 8">
    <name type="scientific">Vanilla planifolia</name>
    <name type="common">Vanilla</name>
    <dbReference type="NCBI Taxonomy" id="51239"/>
    <lineage>
        <taxon>Eukaryota</taxon>
        <taxon>Viridiplantae</taxon>
        <taxon>Streptophyta</taxon>
        <taxon>Embryophyta</taxon>
        <taxon>Tracheophyta</taxon>
        <taxon>Spermatophyta</taxon>
        <taxon>Magnoliopsida</taxon>
        <taxon>Liliopsida</taxon>
        <taxon>Asparagales</taxon>
        <taxon>Orchidaceae</taxon>
        <taxon>Vanilloideae</taxon>
        <taxon>Vanilleae</taxon>
        <taxon>Vanilla</taxon>
    </lineage>
</organism>
<dbReference type="PROSITE" id="PS50863">
    <property type="entry name" value="B3"/>
    <property type="match status" value="2"/>
</dbReference>
<evidence type="ECO:0000313" key="7">
    <source>
        <dbReference type="EMBL" id="KAG0502927.1"/>
    </source>
</evidence>
<dbReference type="InterPro" id="IPR015300">
    <property type="entry name" value="DNA-bd_pseudobarrel_sf"/>
</dbReference>
<evidence type="ECO:0000256" key="2">
    <source>
        <dbReference type="ARBA" id="ARBA00023015"/>
    </source>
</evidence>
<dbReference type="InterPro" id="IPR003340">
    <property type="entry name" value="B3_DNA-bd"/>
</dbReference>
<feature type="domain" description="TF-B3" evidence="6">
    <location>
        <begin position="248"/>
        <end position="340"/>
    </location>
</feature>
<dbReference type="PANTHER" id="PTHR31391">
    <property type="entry name" value="B3 DOMAIN-CONTAINING PROTEIN OS11G0197600-RELATED"/>
    <property type="match status" value="1"/>
</dbReference>
<dbReference type="Proteomes" id="UP000639772">
    <property type="component" value="Chromosome 1"/>
</dbReference>
<evidence type="ECO:0000256" key="1">
    <source>
        <dbReference type="ARBA" id="ARBA00004123"/>
    </source>
</evidence>
<comment type="subcellular location">
    <subcellularLocation>
        <location evidence="1">Nucleus</location>
    </subcellularLocation>
</comment>
<feature type="domain" description="TF-B3" evidence="6">
    <location>
        <begin position="34"/>
        <end position="112"/>
    </location>
</feature>
<dbReference type="Gene3D" id="2.40.330.10">
    <property type="entry name" value="DNA-binding pseudobarrel domain"/>
    <property type="match status" value="2"/>
</dbReference>
<proteinExistence type="predicted"/>
<gene>
    <name evidence="7" type="ORF">HPP92_002999</name>
</gene>
<dbReference type="Pfam" id="PF02362">
    <property type="entry name" value="B3"/>
    <property type="match status" value="2"/>
</dbReference>
<dbReference type="OrthoDB" id="1666376at2759"/>
<evidence type="ECO:0000259" key="6">
    <source>
        <dbReference type="PROSITE" id="PS50863"/>
    </source>
</evidence>
<dbReference type="GO" id="GO:0003677">
    <property type="term" value="F:DNA binding"/>
    <property type="evidence" value="ECO:0007669"/>
    <property type="project" value="UniProtKB-KW"/>
</dbReference>
<evidence type="ECO:0000256" key="4">
    <source>
        <dbReference type="ARBA" id="ARBA00023163"/>
    </source>
</evidence>
<dbReference type="CDD" id="cd10017">
    <property type="entry name" value="B3_DNA"/>
    <property type="match status" value="2"/>
</dbReference>
<reference evidence="7 8" key="1">
    <citation type="journal article" date="2020" name="Nat. Food">
        <title>A phased Vanilla planifolia genome enables genetic improvement of flavour and production.</title>
        <authorList>
            <person name="Hasing T."/>
            <person name="Tang H."/>
            <person name="Brym M."/>
            <person name="Khazi F."/>
            <person name="Huang T."/>
            <person name="Chambers A.H."/>
        </authorList>
    </citation>
    <scope>NUCLEOTIDE SEQUENCE [LARGE SCALE GENOMIC DNA]</scope>
    <source>
        <tissue evidence="7">Leaf</tissue>
    </source>
</reference>
<sequence>MSAIAKSSRCCTSSTRRSRYFFKIFLPDLCLKHLRIPPAFHRHIEVKAPSRFYLKGPSDAVWGVDFVKNSDGLFFTGGWEAFVLDHSLAIGDFLLFKYDGKSTFSVMVFDKTACEKELAFSALPKCAEDFACSLVKSEENEVKEMPVGLRKRTEAVQTVSITSQALKRKRSATNTKHDSGFITMSTSKLSDRLYKTPELSIFFDHMKLNGRKPDCYSGFISQRRPITEKEKHIAFVNAQSFKSKNPFAIMIMRKSFVYYGFYLGLPASFALEHLPNVTREIFLHDPTKRQWTVKYIRAKTPALSAGWSKFATENNLETDDVCIFEVIKAYHIKVHIIRVVEDVKPLLRFSKFQRLAFMEK</sequence>
<keyword evidence="3" id="KW-0238">DNA-binding</keyword>
<dbReference type="InterPro" id="IPR044837">
    <property type="entry name" value="REM16-like"/>
</dbReference>
<accession>A0A835VL34</accession>
<comment type="caution">
    <text evidence="7">The sequence shown here is derived from an EMBL/GenBank/DDBJ whole genome shotgun (WGS) entry which is preliminary data.</text>
</comment>
<dbReference type="EMBL" id="JADCNM010000001">
    <property type="protein sequence ID" value="KAG0502927.1"/>
    <property type="molecule type" value="Genomic_DNA"/>
</dbReference>
<dbReference type="PANTHER" id="PTHR31391:SF155">
    <property type="entry name" value="B3 DOMAIN-CONTAINING PROTEIN OS11G0197600"/>
    <property type="match status" value="1"/>
</dbReference>
<dbReference type="SMART" id="SM01019">
    <property type="entry name" value="B3"/>
    <property type="match status" value="2"/>
</dbReference>
<evidence type="ECO:0000313" key="8">
    <source>
        <dbReference type="Proteomes" id="UP000639772"/>
    </source>
</evidence>
<dbReference type="GO" id="GO:0005634">
    <property type="term" value="C:nucleus"/>
    <property type="evidence" value="ECO:0007669"/>
    <property type="project" value="UniProtKB-SubCell"/>
</dbReference>
<keyword evidence="5" id="KW-0539">Nucleus</keyword>
<evidence type="ECO:0000256" key="3">
    <source>
        <dbReference type="ARBA" id="ARBA00023125"/>
    </source>
</evidence>